<dbReference type="GO" id="GO:0005524">
    <property type="term" value="F:ATP binding"/>
    <property type="evidence" value="ECO:0007669"/>
    <property type="project" value="UniProtKB-KW"/>
</dbReference>
<dbReference type="SUPFAM" id="SSF52540">
    <property type="entry name" value="P-loop containing nucleoside triphosphate hydrolases"/>
    <property type="match status" value="1"/>
</dbReference>
<dbReference type="GO" id="GO:0016887">
    <property type="term" value="F:ATP hydrolysis activity"/>
    <property type="evidence" value="ECO:0007669"/>
    <property type="project" value="InterPro"/>
</dbReference>
<evidence type="ECO:0000259" key="10">
    <source>
        <dbReference type="Pfam" id="PF17886"/>
    </source>
</evidence>
<keyword evidence="2" id="KW-0547">Nucleotide-binding</keyword>
<sequence length="387" mass="44176">MRIILYTGKGGVGKTSIAAATACKIASGEKKVLIMSTDMAHSLGDSFDVKLSNEPAEISRNLYAMEIDPVLENEKSWGNIKVYFEKLMVLKAERTVEAEELLVFPGFDELMSLLRIKDIYDEDKYDVLIVDCAPTGETMSLLKFPDLFKWWMEKLFPIKRKGARLARPVIQATLKVPVPSEETFDDVERLYNRIDQLHKLLQNKEVVSIRIVTTPEKIVVREAKRSFSYLHLFDYNVDGIIINKIFPQVSLSGYFQEWETIQAKSLQEVLEGFKGIPVFRLELLDKELRKIQILNEIGGKLYGDTDPEKILVSQRIFSVEKDAEGYLLLLNMPFVDKRELKLSQKGDEITIAVKNERRCLVLPAKLHSLNIRGAGYSDGKLKIHFAK</sequence>
<dbReference type="Gene3D" id="3.40.50.300">
    <property type="entry name" value="P-loop containing nucleotide triphosphate hydrolases"/>
    <property type="match status" value="1"/>
</dbReference>
<feature type="domain" description="ArsA/GET3 Anion-transporting ATPase-like" evidence="9">
    <location>
        <begin position="1"/>
        <end position="302"/>
    </location>
</feature>
<dbReference type="InterPro" id="IPR008978">
    <property type="entry name" value="HSP20-like_chaperone"/>
</dbReference>
<dbReference type="GO" id="GO:0015446">
    <property type="term" value="F:ATPase-coupled arsenite transmembrane transporter activity"/>
    <property type="evidence" value="ECO:0007669"/>
    <property type="project" value="UniProtKB-EC"/>
</dbReference>
<evidence type="ECO:0000256" key="6">
    <source>
        <dbReference type="ARBA" id="ARBA00052296"/>
    </source>
</evidence>
<dbReference type="SUPFAM" id="SSF49764">
    <property type="entry name" value="HSP20-like chaperones"/>
    <property type="match status" value="1"/>
</dbReference>
<keyword evidence="3" id="KW-0067">ATP-binding</keyword>
<evidence type="ECO:0000256" key="3">
    <source>
        <dbReference type="ARBA" id="ARBA00022840"/>
    </source>
</evidence>
<dbReference type="RefSeq" id="WP_080063620.1">
    <property type="nucleotide sequence ID" value="NZ_MZGX01000006.1"/>
</dbReference>
<evidence type="ECO:0000256" key="4">
    <source>
        <dbReference type="ARBA" id="ARBA00022849"/>
    </source>
</evidence>
<dbReference type="EC" id="7.3.2.7" evidence="8"/>
<accession>A0A1V4SN91</accession>
<dbReference type="InterPro" id="IPR040612">
    <property type="entry name" value="ArsA_HSP20-like"/>
</dbReference>
<feature type="domain" description="ArsA HSP20-like" evidence="10">
    <location>
        <begin position="325"/>
        <end position="385"/>
    </location>
</feature>
<evidence type="ECO:0000313" key="11">
    <source>
        <dbReference type="EMBL" id="OPX44935.1"/>
    </source>
</evidence>
<dbReference type="InterPro" id="IPR016300">
    <property type="entry name" value="ATPase_ArsA/GET3"/>
</dbReference>
<name>A0A1V4SN91_RUMHU</name>
<dbReference type="Proteomes" id="UP000191554">
    <property type="component" value="Unassembled WGS sequence"/>
</dbReference>
<dbReference type="FunFam" id="3.40.50.300:FF:001801">
    <property type="entry name" value="Putative arsenical pump-driving ATPase"/>
    <property type="match status" value="1"/>
</dbReference>
<evidence type="ECO:0000313" key="12">
    <source>
        <dbReference type="Proteomes" id="UP000191554"/>
    </source>
</evidence>
<dbReference type="NCBIfam" id="TIGR00345">
    <property type="entry name" value="GET3_arsA_TRC40"/>
    <property type="match status" value="1"/>
</dbReference>
<dbReference type="CDD" id="cd02035">
    <property type="entry name" value="ArsA"/>
    <property type="match status" value="1"/>
</dbReference>
<dbReference type="STRING" id="48256.CLHUN_11670"/>
<evidence type="ECO:0000256" key="5">
    <source>
        <dbReference type="ARBA" id="ARBA00022967"/>
    </source>
</evidence>
<reference evidence="11 12" key="1">
    <citation type="submission" date="2017-03" db="EMBL/GenBank/DDBJ databases">
        <title>Genome sequence of Clostridium hungatei DSM 14427.</title>
        <authorList>
            <person name="Poehlein A."/>
            <person name="Daniel R."/>
        </authorList>
    </citation>
    <scope>NUCLEOTIDE SEQUENCE [LARGE SCALE GENOMIC DNA]</scope>
    <source>
        <strain evidence="11 12">DSM 14427</strain>
    </source>
</reference>
<dbReference type="AlphaFoldDB" id="A0A1V4SN91"/>
<keyword evidence="12" id="KW-1185">Reference proteome</keyword>
<evidence type="ECO:0000256" key="2">
    <source>
        <dbReference type="ARBA" id="ARBA00022741"/>
    </source>
</evidence>
<dbReference type="PANTHER" id="PTHR10803:SF3">
    <property type="entry name" value="ATPASE GET3"/>
    <property type="match status" value="1"/>
</dbReference>
<keyword evidence="4" id="KW-0059">Arsenical resistance</keyword>
<comment type="catalytic activity">
    <reaction evidence="6">
        <text>arsenite(in) + ATP + H2O = arsenite(out) + ADP + phosphate + H(+)</text>
        <dbReference type="Rhea" id="RHEA:11348"/>
        <dbReference type="ChEBI" id="CHEBI:15377"/>
        <dbReference type="ChEBI" id="CHEBI:15378"/>
        <dbReference type="ChEBI" id="CHEBI:29242"/>
        <dbReference type="ChEBI" id="CHEBI:30616"/>
        <dbReference type="ChEBI" id="CHEBI:43474"/>
        <dbReference type="ChEBI" id="CHEBI:456216"/>
        <dbReference type="EC" id="7.3.2.7"/>
    </reaction>
</comment>
<proteinExistence type="inferred from homology"/>
<dbReference type="Pfam" id="PF17886">
    <property type="entry name" value="ArsA_HSP20"/>
    <property type="match status" value="1"/>
</dbReference>
<dbReference type="PANTHER" id="PTHR10803">
    <property type="entry name" value="ARSENICAL PUMP-DRIVING ATPASE ARSENITE-TRANSLOCATING ATPASE"/>
    <property type="match status" value="1"/>
</dbReference>
<dbReference type="Pfam" id="PF02374">
    <property type="entry name" value="ArsA_ATPase"/>
    <property type="match status" value="1"/>
</dbReference>
<evidence type="ECO:0000259" key="9">
    <source>
        <dbReference type="Pfam" id="PF02374"/>
    </source>
</evidence>
<comment type="caution">
    <text evidence="11">The sequence shown here is derived from an EMBL/GenBank/DDBJ whole genome shotgun (WGS) entry which is preliminary data.</text>
</comment>
<evidence type="ECO:0000256" key="1">
    <source>
        <dbReference type="ARBA" id="ARBA00011040"/>
    </source>
</evidence>
<dbReference type="Gene3D" id="2.60.40.790">
    <property type="match status" value="1"/>
</dbReference>
<protein>
    <recommendedName>
        <fullName evidence="8">arsenite-transporting ATPase</fullName>
        <ecNumber evidence="8">7.3.2.7</ecNumber>
    </recommendedName>
</protein>
<keyword evidence="5" id="KW-1278">Translocase</keyword>
<dbReference type="InterPro" id="IPR025723">
    <property type="entry name" value="ArsA/GET3_ATPase-like"/>
</dbReference>
<comment type="similarity">
    <text evidence="1">Belongs to the arsA ATPase family.</text>
</comment>
<dbReference type="CDD" id="cd06464">
    <property type="entry name" value="ACD_sHsps-like"/>
    <property type="match status" value="1"/>
</dbReference>
<dbReference type="OrthoDB" id="9780677at2"/>
<keyword evidence="11" id="KW-0378">Hydrolase</keyword>
<evidence type="ECO:0000256" key="7">
    <source>
        <dbReference type="ARBA" id="ARBA00059736"/>
    </source>
</evidence>
<gene>
    <name evidence="11" type="primary">arsA_1</name>
    <name evidence="11" type="ORF">CLHUN_11670</name>
</gene>
<dbReference type="InterPro" id="IPR027417">
    <property type="entry name" value="P-loop_NTPase"/>
</dbReference>
<dbReference type="EMBL" id="MZGX01000006">
    <property type="protein sequence ID" value="OPX44935.1"/>
    <property type="molecule type" value="Genomic_DNA"/>
</dbReference>
<evidence type="ECO:0000256" key="8">
    <source>
        <dbReference type="ARBA" id="ARBA00066752"/>
    </source>
</evidence>
<organism evidence="11 12">
    <name type="scientific">Ruminiclostridium hungatei</name>
    <name type="common">Clostridium hungatei</name>
    <dbReference type="NCBI Taxonomy" id="48256"/>
    <lineage>
        <taxon>Bacteria</taxon>
        <taxon>Bacillati</taxon>
        <taxon>Bacillota</taxon>
        <taxon>Clostridia</taxon>
        <taxon>Eubacteriales</taxon>
        <taxon>Oscillospiraceae</taxon>
        <taxon>Ruminiclostridium</taxon>
    </lineage>
</organism>
<comment type="function">
    <text evidence="7">Anion-transporting ATPase. Catalyzes the extrusion of arsenite.</text>
</comment>